<keyword evidence="2 4" id="KW-0479">Metal-binding</keyword>
<name>A0A937W769_UNCTE</name>
<evidence type="ECO:0000256" key="4">
    <source>
        <dbReference type="PROSITE-ProRule" id="PRU00433"/>
    </source>
</evidence>
<feature type="domain" description="Cytochrome c" evidence="6">
    <location>
        <begin position="264"/>
        <end position="334"/>
    </location>
</feature>
<dbReference type="GO" id="GO:0009055">
    <property type="term" value="F:electron transfer activity"/>
    <property type="evidence" value="ECO:0007669"/>
    <property type="project" value="InterPro"/>
</dbReference>
<proteinExistence type="predicted"/>
<dbReference type="SUPFAM" id="SSF46626">
    <property type="entry name" value="Cytochrome c"/>
    <property type="match status" value="1"/>
</dbReference>
<comment type="caution">
    <text evidence="7">The sequence shown here is derived from an EMBL/GenBank/DDBJ whole genome shotgun (WGS) entry which is preliminary data.</text>
</comment>
<feature type="transmembrane region" description="Helical" evidence="5">
    <location>
        <begin position="187"/>
        <end position="215"/>
    </location>
</feature>
<dbReference type="InterPro" id="IPR009056">
    <property type="entry name" value="Cyt_c-like_dom"/>
</dbReference>
<accession>A0A937W769</accession>
<dbReference type="AlphaFoldDB" id="A0A937W769"/>
<evidence type="ECO:0000259" key="6">
    <source>
        <dbReference type="PROSITE" id="PS51007"/>
    </source>
</evidence>
<evidence type="ECO:0000256" key="1">
    <source>
        <dbReference type="ARBA" id="ARBA00022617"/>
    </source>
</evidence>
<evidence type="ECO:0000313" key="8">
    <source>
        <dbReference type="Proteomes" id="UP000712673"/>
    </source>
</evidence>
<dbReference type="InterPro" id="IPR036909">
    <property type="entry name" value="Cyt_c-like_dom_sf"/>
</dbReference>
<keyword evidence="3 4" id="KW-0408">Iron</keyword>
<dbReference type="Gene3D" id="1.10.760.10">
    <property type="entry name" value="Cytochrome c-like domain"/>
    <property type="match status" value="1"/>
</dbReference>
<evidence type="ECO:0000256" key="5">
    <source>
        <dbReference type="SAM" id="Phobius"/>
    </source>
</evidence>
<dbReference type="Pfam" id="PF00034">
    <property type="entry name" value="Cytochrom_C"/>
    <property type="match status" value="1"/>
</dbReference>
<keyword evidence="5" id="KW-0472">Membrane</keyword>
<dbReference type="EMBL" id="VGLS01000918">
    <property type="protein sequence ID" value="MBM3226465.1"/>
    <property type="molecule type" value="Genomic_DNA"/>
</dbReference>
<evidence type="ECO:0000256" key="2">
    <source>
        <dbReference type="ARBA" id="ARBA00022723"/>
    </source>
</evidence>
<dbReference type="GO" id="GO:0046872">
    <property type="term" value="F:metal ion binding"/>
    <property type="evidence" value="ECO:0007669"/>
    <property type="project" value="UniProtKB-KW"/>
</dbReference>
<protein>
    <submittedName>
        <fullName evidence="7">C-type cytochrome</fullName>
    </submittedName>
</protein>
<keyword evidence="1 4" id="KW-0349">Heme</keyword>
<evidence type="ECO:0000313" key="7">
    <source>
        <dbReference type="EMBL" id="MBM3226465.1"/>
    </source>
</evidence>
<keyword evidence="5" id="KW-0812">Transmembrane</keyword>
<sequence>MAAYHVLVLSPACRRQVRRFVPETATSLVRSFARLVRLEALGVMGAILLAGFLTTLPTVDRPGAIVATSWEQALGPWHMRLAMTPLDEPGRVQWSVALQVPAGEAIPPDTQVFVQMRMPEHAMSNGRQRTTLGSDGQYRTAGIVSIAGAWQIDVTAASSQRAALTTTVDFEAVTGSRDQDRQRRLEFAAVSASPVHTLSCVLGILFGVLALVVIWGASVGRMPRWTLLGAGGMLLCGSYLVLSIVLVNAYPTTYVKNPVSATPEAVVIGQQLFQEHCVACHGSDGRGTGPLATSLSPPPAISPPPTWTIIRMASCSGGLPTAWRARPCQAGKNC</sequence>
<dbReference type="PROSITE" id="PS51007">
    <property type="entry name" value="CYTC"/>
    <property type="match status" value="1"/>
</dbReference>
<gene>
    <name evidence="7" type="ORF">FJZ47_22095</name>
</gene>
<feature type="transmembrane region" description="Helical" evidence="5">
    <location>
        <begin position="227"/>
        <end position="250"/>
    </location>
</feature>
<keyword evidence="5" id="KW-1133">Transmembrane helix</keyword>
<organism evidence="7 8">
    <name type="scientific">Tectimicrobiota bacterium</name>
    <dbReference type="NCBI Taxonomy" id="2528274"/>
    <lineage>
        <taxon>Bacteria</taxon>
        <taxon>Pseudomonadati</taxon>
        <taxon>Nitrospinota/Tectimicrobiota group</taxon>
        <taxon>Candidatus Tectimicrobiota</taxon>
    </lineage>
</organism>
<dbReference type="GO" id="GO:0020037">
    <property type="term" value="F:heme binding"/>
    <property type="evidence" value="ECO:0007669"/>
    <property type="project" value="InterPro"/>
</dbReference>
<feature type="transmembrane region" description="Helical" evidence="5">
    <location>
        <begin position="38"/>
        <end position="56"/>
    </location>
</feature>
<reference evidence="7" key="1">
    <citation type="submission" date="2019-03" db="EMBL/GenBank/DDBJ databases">
        <title>Lake Tanganyika Metagenome-Assembled Genomes (MAGs).</title>
        <authorList>
            <person name="Tran P."/>
        </authorList>
    </citation>
    <scope>NUCLEOTIDE SEQUENCE</scope>
    <source>
        <strain evidence="7">K_DeepCast_65m_m2_066</strain>
    </source>
</reference>
<evidence type="ECO:0000256" key="3">
    <source>
        <dbReference type="ARBA" id="ARBA00023004"/>
    </source>
</evidence>
<dbReference type="Proteomes" id="UP000712673">
    <property type="component" value="Unassembled WGS sequence"/>
</dbReference>